<dbReference type="OrthoDB" id="5469at2"/>
<dbReference type="eggNOG" id="COG4466">
    <property type="taxonomic scope" value="Bacteria"/>
</dbReference>
<dbReference type="STRING" id="584708.Apau_1200"/>
<dbReference type="InterPro" id="IPR009366">
    <property type="entry name" value="Protein_Veg"/>
</dbReference>
<reference evidence="1 2" key="1">
    <citation type="journal article" date="2010" name="Stand. Genomic Sci.">
        <title>Non-contiguous finished genome sequence of Aminomonas paucivorans type strain (GLU-3).</title>
        <authorList>
            <person name="Pitluck S."/>
            <person name="Yasawong M."/>
            <person name="Held B."/>
            <person name="Lapidus A."/>
            <person name="Nolan M."/>
            <person name="Copeland A."/>
            <person name="Lucas S."/>
            <person name="Del Rio T.G."/>
            <person name="Tice H."/>
            <person name="Cheng J.F."/>
            <person name="Chertkov O."/>
            <person name="Goodwin L."/>
            <person name="Tapia R."/>
            <person name="Han C."/>
            <person name="Liolios K."/>
            <person name="Ivanova N."/>
            <person name="Mavromatis K."/>
            <person name="Ovchinnikova G."/>
            <person name="Pati A."/>
            <person name="Chen A."/>
            <person name="Palaniappan K."/>
            <person name="Land M."/>
            <person name="Hauser L."/>
            <person name="Chang Y.J."/>
            <person name="Jeffries C.D."/>
            <person name="Pukall R."/>
            <person name="Spring S."/>
            <person name="Rohde M."/>
            <person name="Sikorski J."/>
            <person name="Goker M."/>
            <person name="Woyke T."/>
            <person name="Bristow J."/>
            <person name="Eisen J.A."/>
            <person name="Markowitz V."/>
            <person name="Hugenholtz P."/>
            <person name="Kyrpides N.C."/>
            <person name="Klenk H.P."/>
        </authorList>
    </citation>
    <scope>NUCLEOTIDE SEQUENCE [LARGE SCALE GENOMIC DNA]</scope>
    <source>
        <strain evidence="1 2">DSM 12260</strain>
    </source>
</reference>
<protein>
    <recommendedName>
        <fullName evidence="3">Veg protein</fullName>
    </recommendedName>
</protein>
<dbReference type="GO" id="GO:0006355">
    <property type="term" value="P:regulation of DNA-templated transcription"/>
    <property type="evidence" value="ECO:0007669"/>
    <property type="project" value="InterPro"/>
</dbReference>
<organism evidence="1 2">
    <name type="scientific">Aminomonas paucivorans DSM 12260</name>
    <dbReference type="NCBI Taxonomy" id="584708"/>
    <lineage>
        <taxon>Bacteria</taxon>
        <taxon>Thermotogati</taxon>
        <taxon>Synergistota</taxon>
        <taxon>Synergistia</taxon>
        <taxon>Synergistales</taxon>
        <taxon>Synergistaceae</taxon>
        <taxon>Aminomonas</taxon>
    </lineage>
</organism>
<dbReference type="Gene3D" id="2.30.30.100">
    <property type="match status" value="1"/>
</dbReference>
<keyword evidence="2" id="KW-1185">Reference proteome</keyword>
<dbReference type="PANTHER" id="PTHR40026">
    <property type="entry name" value="PROTEIN VEG"/>
    <property type="match status" value="1"/>
</dbReference>
<accession>E3CY93</accession>
<proteinExistence type="predicted"/>
<dbReference type="EMBL" id="CM001022">
    <property type="protein sequence ID" value="EFQ23626.1"/>
    <property type="molecule type" value="Genomic_DNA"/>
</dbReference>
<dbReference type="PANTHER" id="PTHR40026:SF1">
    <property type="entry name" value="PROTEIN VEG"/>
    <property type="match status" value="1"/>
</dbReference>
<name>E3CY93_9BACT</name>
<dbReference type="Proteomes" id="UP000005096">
    <property type="component" value="Chromosome"/>
</dbReference>
<dbReference type="PaxDb" id="584708-Apau_1200"/>
<dbReference type="RefSeq" id="WP_006300828.1">
    <property type="nucleotide sequence ID" value="NZ_CM001022.1"/>
</dbReference>
<evidence type="ECO:0008006" key="3">
    <source>
        <dbReference type="Google" id="ProtNLM"/>
    </source>
</evidence>
<sequence length="81" mass="9324">MAQSLNTIRELVLQHRGSKVSYRSMNGRRKVEERQGVIVEAYPSLFTMYVESQHSTVSFSYVDILTKEVVLELLPGHEKLL</sequence>
<evidence type="ECO:0000313" key="1">
    <source>
        <dbReference type="EMBL" id="EFQ23626.1"/>
    </source>
</evidence>
<dbReference type="AlphaFoldDB" id="E3CY93"/>
<dbReference type="HOGENOM" id="CLU_153735_1_1_0"/>
<gene>
    <name evidence="1" type="ORF">Apau_1200</name>
</gene>
<dbReference type="Pfam" id="PF06257">
    <property type="entry name" value="VEG"/>
    <property type="match status" value="1"/>
</dbReference>
<evidence type="ECO:0000313" key="2">
    <source>
        <dbReference type="Proteomes" id="UP000005096"/>
    </source>
</evidence>